<dbReference type="EMBL" id="JALDAW010000017">
    <property type="protein sequence ID" value="MDY5168844.1"/>
    <property type="molecule type" value="Genomic_DNA"/>
</dbReference>
<evidence type="ECO:0000313" key="2">
    <source>
        <dbReference type="Proteomes" id="UP001276902"/>
    </source>
</evidence>
<organism evidence="1 2">
    <name type="scientific">Dielma fastidiosa</name>
    <dbReference type="NCBI Taxonomy" id="1034346"/>
    <lineage>
        <taxon>Bacteria</taxon>
        <taxon>Bacillati</taxon>
        <taxon>Bacillota</taxon>
        <taxon>Erysipelotrichia</taxon>
        <taxon>Erysipelotrichales</taxon>
        <taxon>Erysipelotrichaceae</taxon>
        <taxon>Dielma</taxon>
    </lineage>
</organism>
<evidence type="ECO:0008006" key="3">
    <source>
        <dbReference type="Google" id="ProtNLM"/>
    </source>
</evidence>
<comment type="caution">
    <text evidence="1">The sequence shown here is derived from an EMBL/GenBank/DDBJ whole genome shotgun (WGS) entry which is preliminary data.</text>
</comment>
<dbReference type="Proteomes" id="UP001276902">
    <property type="component" value="Unassembled WGS sequence"/>
</dbReference>
<reference evidence="1" key="1">
    <citation type="submission" date="2022-03" db="EMBL/GenBank/DDBJ databases">
        <title>First case of bacteraemia caused by Dielma fastidiosa in a patient hospitalised with diverticulitis.</title>
        <authorList>
            <person name="Forman-Ankjaer B."/>
            <person name="Hvid-Jensen F."/>
            <person name="Kobel C.M."/>
            <person name="Greve T."/>
        </authorList>
    </citation>
    <scope>NUCLEOTIDE SEQUENCE</scope>
    <source>
        <strain evidence="1">AUH_DF_2021</strain>
    </source>
</reference>
<dbReference type="Gene3D" id="2.10.270.10">
    <property type="entry name" value="Cholin Binding"/>
    <property type="match status" value="1"/>
</dbReference>
<feature type="non-terminal residue" evidence="1">
    <location>
        <position position="1"/>
    </location>
</feature>
<protein>
    <recommendedName>
        <fullName evidence="3">N-acetylmuramoyl-L-alanine amidase family protein</fullName>
    </recommendedName>
</protein>
<dbReference type="SUPFAM" id="SSF69360">
    <property type="entry name" value="Cell wall binding repeat"/>
    <property type="match status" value="1"/>
</dbReference>
<gene>
    <name evidence="1" type="ORF">MQE39_12070</name>
</gene>
<evidence type="ECO:0000313" key="1">
    <source>
        <dbReference type="EMBL" id="MDY5168844.1"/>
    </source>
</evidence>
<dbReference type="AlphaFoldDB" id="A0AB35US09"/>
<proteinExistence type="predicted"/>
<accession>A0AB35US09</accession>
<name>A0AB35US09_9FIRM</name>
<sequence>VFAADISAGKKAEVCYTADTKQAMSEAKDALNAMIQDLKSADNGKINLSKVQASTEYTWTNTATFLKSSEVSGKLSLADLLTKKLPTDEVTLANGLALLADCNADADAKYIIGTHIADDKFGSTTAAEREFGIANAIKLITDGADSMIKELVINYGDKGTTYTWKNTTSETGSAAKIGKITDLATYNTEKGKYNDLVDLKQYFGNIPSADQTYVKDVYNDLLDVMKEELDTYSSGTNQIVKDYVNKLKNEDIIEGTNVADVVDSGADFDRANLDDLKDFLADVKADKNSTLKAVALYEDVEDESAVAEYIDALETMVSEIEEVNDALKSTSAVNKGLRDITGKLSSLITAINDYEADTASDILYNKYQAAMAAFTQADLTKLTDYVEDVYEMFYTLNAVQRSNGKYVVRSEETEYARYLSEDDIADFDTNVKTLLTKLVDDSNDETYYQVLTETTSDITKYLKACTTDIEGISLGTTFTSSDAKKIVAARNAYAELEAVNFAGLTAKEKRAVKANEDLIEALYAKLIINGTITQTGWVDKGNGDWDYIAEDGSRPSKWVASGANWYYVKNGTMLRNSWIASDAQGTRWYYVDDNGVMVSNTTVNGYTFNSYGVWVK</sequence>